<dbReference type="RefSeq" id="WP_306858086.1">
    <property type="nucleotide sequence ID" value="NZ_JAUSRB010000001.1"/>
</dbReference>
<dbReference type="InterPro" id="IPR036291">
    <property type="entry name" value="NAD(P)-bd_dom_sf"/>
</dbReference>
<dbReference type="InterPro" id="IPR002347">
    <property type="entry name" value="SDR_fam"/>
</dbReference>
<protein>
    <submittedName>
        <fullName evidence="2">3-oxoacyl-[acyl-carrier protein] reductase</fullName>
        <ecNumber evidence="2">1.1.1.100</ecNumber>
    </submittedName>
</protein>
<dbReference type="PRINTS" id="PR00081">
    <property type="entry name" value="GDHRDH"/>
</dbReference>
<dbReference type="Pfam" id="PF13561">
    <property type="entry name" value="adh_short_C2"/>
    <property type="match status" value="1"/>
</dbReference>
<sequence>MDLGLENKVALVAGGSSGIGLAVARELAGEGAHVAIGARDRDRLEAAERDLKEVARGRVHTTSVDITDRQAARRWVEEVAADLGALHVVLVSGGSPPIGTASQFELEEYQAAVDRVLLPAVNLALTALPYLKAAGWGRLLFVASETASVPIAPLALSGMTRAAIVRFAQALAPEVGRDGVTVNVLAPGGVRTPPMERAAAKLAGDGDVEAQLRAMGHHSAVGRLARPEEVAAVAAFLASERASYVTGAVHLIDGGAGVTGPELPHLTAAQKNTYA</sequence>
<dbReference type="GO" id="GO:0004316">
    <property type="term" value="F:3-oxoacyl-[acyl-carrier-protein] reductase (NADPH) activity"/>
    <property type="evidence" value="ECO:0007669"/>
    <property type="project" value="UniProtKB-EC"/>
</dbReference>
<gene>
    <name evidence="2" type="ORF">J2S55_001352</name>
</gene>
<evidence type="ECO:0000313" key="3">
    <source>
        <dbReference type="Proteomes" id="UP001230426"/>
    </source>
</evidence>
<dbReference type="Proteomes" id="UP001230426">
    <property type="component" value="Unassembled WGS sequence"/>
</dbReference>
<dbReference type="SUPFAM" id="SSF51735">
    <property type="entry name" value="NAD(P)-binding Rossmann-fold domains"/>
    <property type="match status" value="1"/>
</dbReference>
<keyword evidence="2" id="KW-0560">Oxidoreductase</keyword>
<dbReference type="Gene3D" id="3.40.50.720">
    <property type="entry name" value="NAD(P)-binding Rossmann-like Domain"/>
    <property type="match status" value="1"/>
</dbReference>
<dbReference type="InterPro" id="IPR050259">
    <property type="entry name" value="SDR"/>
</dbReference>
<evidence type="ECO:0000256" key="1">
    <source>
        <dbReference type="ARBA" id="ARBA00006484"/>
    </source>
</evidence>
<dbReference type="PANTHER" id="PTHR42879">
    <property type="entry name" value="3-OXOACYL-(ACYL-CARRIER-PROTEIN) REDUCTASE"/>
    <property type="match status" value="1"/>
</dbReference>
<comment type="similarity">
    <text evidence="1">Belongs to the short-chain dehydrogenases/reductases (SDR) family.</text>
</comment>
<comment type="caution">
    <text evidence="2">The sequence shown here is derived from an EMBL/GenBank/DDBJ whole genome shotgun (WGS) entry which is preliminary data.</text>
</comment>
<organism evidence="2 3">
    <name type="scientific">Streptosporangium brasiliense</name>
    <dbReference type="NCBI Taxonomy" id="47480"/>
    <lineage>
        <taxon>Bacteria</taxon>
        <taxon>Bacillati</taxon>
        <taxon>Actinomycetota</taxon>
        <taxon>Actinomycetes</taxon>
        <taxon>Streptosporangiales</taxon>
        <taxon>Streptosporangiaceae</taxon>
        <taxon>Streptosporangium</taxon>
    </lineage>
</organism>
<evidence type="ECO:0000313" key="2">
    <source>
        <dbReference type="EMBL" id="MDP9862093.1"/>
    </source>
</evidence>
<name>A0ABT9QYM6_9ACTN</name>
<dbReference type="EC" id="1.1.1.100" evidence="2"/>
<accession>A0ABT9QYM6</accession>
<keyword evidence="3" id="KW-1185">Reference proteome</keyword>
<reference evidence="2 3" key="1">
    <citation type="submission" date="2023-07" db="EMBL/GenBank/DDBJ databases">
        <title>Sequencing the genomes of 1000 actinobacteria strains.</title>
        <authorList>
            <person name="Klenk H.-P."/>
        </authorList>
    </citation>
    <scope>NUCLEOTIDE SEQUENCE [LARGE SCALE GENOMIC DNA]</scope>
    <source>
        <strain evidence="2 3">DSM 44109</strain>
    </source>
</reference>
<dbReference type="EMBL" id="JAUSRB010000001">
    <property type="protein sequence ID" value="MDP9862093.1"/>
    <property type="molecule type" value="Genomic_DNA"/>
</dbReference>
<proteinExistence type="inferred from homology"/>
<dbReference type="PANTHER" id="PTHR42879:SF6">
    <property type="entry name" value="NADPH-DEPENDENT REDUCTASE BACG"/>
    <property type="match status" value="1"/>
</dbReference>